<keyword evidence="3" id="KW-0175">Coiled coil</keyword>
<evidence type="ECO:0000256" key="2">
    <source>
        <dbReference type="ARBA" id="ARBA00022679"/>
    </source>
</evidence>
<dbReference type="RefSeq" id="WP_310118845.1">
    <property type="nucleotide sequence ID" value="NZ_JAVDQV010000002.1"/>
</dbReference>
<dbReference type="Proteomes" id="UP001264340">
    <property type="component" value="Unassembled WGS sequence"/>
</dbReference>
<dbReference type="InterPro" id="IPR048510">
    <property type="entry name" value="WsaF_N"/>
</dbReference>
<feature type="domain" description="WsaF C-terminal" evidence="5">
    <location>
        <begin position="735"/>
        <end position="867"/>
    </location>
</feature>
<dbReference type="Pfam" id="PF13578">
    <property type="entry name" value="Methyltransf_24"/>
    <property type="match status" value="1"/>
</dbReference>
<evidence type="ECO:0000313" key="6">
    <source>
        <dbReference type="EMBL" id="MDR6407567.1"/>
    </source>
</evidence>
<dbReference type="InterPro" id="IPR029063">
    <property type="entry name" value="SAM-dependent_MTases_sf"/>
</dbReference>
<dbReference type="Pfam" id="PF22772">
    <property type="entry name" value="WsaF_C"/>
    <property type="match status" value="1"/>
</dbReference>
<evidence type="ECO:0000259" key="4">
    <source>
        <dbReference type="Pfam" id="PF21374"/>
    </source>
</evidence>
<evidence type="ECO:0008006" key="8">
    <source>
        <dbReference type="Google" id="ProtNLM"/>
    </source>
</evidence>
<keyword evidence="2" id="KW-0808">Transferase</keyword>
<evidence type="ECO:0000256" key="1">
    <source>
        <dbReference type="ARBA" id="ARBA00022603"/>
    </source>
</evidence>
<comment type="caution">
    <text evidence="6">The sequence shown here is derived from an EMBL/GenBank/DDBJ whole genome shotgun (WGS) entry which is preliminary data.</text>
</comment>
<keyword evidence="7" id="KW-1185">Reference proteome</keyword>
<evidence type="ECO:0000259" key="5">
    <source>
        <dbReference type="Pfam" id="PF22772"/>
    </source>
</evidence>
<dbReference type="InterPro" id="IPR055050">
    <property type="entry name" value="WsaF_C"/>
</dbReference>
<evidence type="ECO:0000256" key="3">
    <source>
        <dbReference type="SAM" id="Coils"/>
    </source>
</evidence>
<dbReference type="PANTHER" id="PTHR40048:SF1">
    <property type="entry name" value="RHAMNOSYL O-METHYLTRANSFERASE"/>
    <property type="match status" value="1"/>
</dbReference>
<dbReference type="Gene3D" id="3.40.50.11090">
    <property type="match status" value="1"/>
</dbReference>
<dbReference type="PANTHER" id="PTHR40048">
    <property type="entry name" value="RHAMNOSYL O-METHYLTRANSFERASE"/>
    <property type="match status" value="1"/>
</dbReference>
<organism evidence="6 7">
    <name type="scientific">Paraburkholderia terricola</name>
    <dbReference type="NCBI Taxonomy" id="169427"/>
    <lineage>
        <taxon>Bacteria</taxon>
        <taxon>Pseudomonadati</taxon>
        <taxon>Pseudomonadota</taxon>
        <taxon>Betaproteobacteria</taxon>
        <taxon>Burkholderiales</taxon>
        <taxon>Burkholderiaceae</taxon>
        <taxon>Paraburkholderia</taxon>
    </lineage>
</organism>
<dbReference type="EMBL" id="JAVDRP010000002">
    <property type="protein sequence ID" value="MDR6407567.1"/>
    <property type="molecule type" value="Genomic_DNA"/>
</dbReference>
<protein>
    <recommendedName>
        <fullName evidence="8">Methyltransferase domain-containing protein</fullName>
    </recommendedName>
</protein>
<reference evidence="6 7" key="1">
    <citation type="submission" date="2023-07" db="EMBL/GenBank/DDBJ databases">
        <title>Sorghum-associated microbial communities from plants grown in Nebraska, USA.</title>
        <authorList>
            <person name="Schachtman D."/>
        </authorList>
    </citation>
    <scope>NUCLEOTIDE SEQUENCE [LARGE SCALE GENOMIC DNA]</scope>
    <source>
        <strain evidence="6 7">DS1316</strain>
    </source>
</reference>
<sequence>MNTANLPVGTAGPADLPDLSVQRLYDDRLDPLFWVADRIDAHSAWSGHIPFAHWIISAVKPRLFVELGTHTGVSYAAFCLAIERLGLNTRCYAVDTWTGDPHAGRYGDQIFADLDQYHRTKFAAFSTLMRCTFDDAAPHFADGTIDLLHIDGLHTYEAVKHDFETWKSKLSDRAVVLFHDTNERHDDFGVWKLWAELRTQFPSFEFLHAHGLGVLAVGTNVSESVSTLCALGNADAATVRNRFALIGGRWEAEQREKGHIEYAGAQAQAHVQALNDARASANAELEQAKVGERQMAAHVVEAEVRERTANARAAKLEATLRRERDDHAREIAAMSERIHAAPAVRPEVEKALADERAQRMAIESSIFWRLTSPARSFLTSHPAVHRNAVRAAKVVFWSLRGQLRTKLVERRQRTEAAAIISRSPLFDAAWYVSQYPDVAASGLPPALHYAVVWTDRRNPSLKFDANWYLSHYADAAAMQLNPLVHYEKYGREQNRAIQPVSRSPSVASNTHVHAAQGIRHPIDVRGLLSQHFASIAPLRTYAVTGEPRRVTLVTDSIGPGSLFGGVGTSIVFAASLAKHIGARLRLVTRSEPADPNAFGHILKLNNIDWHDNIDFIFSGITGGHEVPVGPDELFVTTSWWTTRSVRQIAHPDRIIYLMQEDERMFYAHGDERLRCIETVSDPDIRIVINTRMLFDHLTTGPDALANVSRNGAWFEPAFPTLFNGENHPKATNGVRRFFFYARPHNLRNLYWRGLEAISACLEDGTLPAEQWEFHFVGKDMHDIELPHGIRPFFHQNLPWQDYIDLVRTMDVGLCLMDTPHPSYPPLDLAATGAVVVTNRSGLKKSLERYSRNILCADHSVSSLKQEIVKAVALANDPVRRSANFAQNKIGENWSESLSQCLYQLYPDAGSEGRHV</sequence>
<gene>
    <name evidence="6" type="ORF">J2804_000955</name>
</gene>
<dbReference type="Pfam" id="PF21374">
    <property type="entry name" value="WsaF_N"/>
    <property type="match status" value="1"/>
</dbReference>
<feature type="coiled-coil region" evidence="3">
    <location>
        <begin position="271"/>
        <end position="326"/>
    </location>
</feature>
<dbReference type="Gene3D" id="3.40.50.2000">
    <property type="entry name" value="Glycogen Phosphorylase B"/>
    <property type="match status" value="1"/>
</dbReference>
<keyword evidence="1" id="KW-0489">Methyltransferase</keyword>
<name>A0ABU1LLF3_9BURK</name>
<feature type="domain" description="WsaF N-terminal" evidence="4">
    <location>
        <begin position="549"/>
        <end position="673"/>
    </location>
</feature>
<accession>A0ABU1LLF3</accession>
<proteinExistence type="predicted"/>
<dbReference type="SUPFAM" id="SSF53335">
    <property type="entry name" value="S-adenosyl-L-methionine-dependent methyltransferases"/>
    <property type="match status" value="1"/>
</dbReference>
<dbReference type="Gene3D" id="3.40.50.150">
    <property type="entry name" value="Vaccinia Virus protein VP39"/>
    <property type="match status" value="1"/>
</dbReference>
<evidence type="ECO:0000313" key="7">
    <source>
        <dbReference type="Proteomes" id="UP001264340"/>
    </source>
</evidence>